<gene>
    <name evidence="1" type="ORF">LMG32289_06094</name>
</gene>
<keyword evidence="2" id="KW-1185">Reference proteome</keyword>
<dbReference type="Proteomes" id="UP000706525">
    <property type="component" value="Unassembled WGS sequence"/>
</dbReference>
<organism evidence="1 2">
    <name type="scientific">Cupriavidus pampae</name>
    <dbReference type="NCBI Taxonomy" id="659251"/>
    <lineage>
        <taxon>Bacteria</taxon>
        <taxon>Pseudomonadati</taxon>
        <taxon>Pseudomonadota</taxon>
        <taxon>Betaproteobacteria</taxon>
        <taxon>Burkholderiales</taxon>
        <taxon>Burkholderiaceae</taxon>
        <taxon>Cupriavidus</taxon>
    </lineage>
</organism>
<proteinExistence type="predicted"/>
<evidence type="ECO:0000313" key="1">
    <source>
        <dbReference type="EMBL" id="CAG9185761.1"/>
    </source>
</evidence>
<comment type="caution">
    <text evidence="1">The sequence shown here is derived from an EMBL/GenBank/DDBJ whole genome shotgun (WGS) entry which is preliminary data.</text>
</comment>
<protein>
    <submittedName>
        <fullName evidence="1">Uncharacterized protein</fullName>
    </submittedName>
</protein>
<sequence length="71" mass="8058">MRKTDLMKALATGQFESTAEPPERAAFLHSDETQECCSILSRLFNRSLQNDPHGRLRNSIPLPDVDLPMIF</sequence>
<evidence type="ECO:0000313" key="2">
    <source>
        <dbReference type="Proteomes" id="UP000706525"/>
    </source>
</evidence>
<dbReference type="EMBL" id="CAJZAG010000015">
    <property type="protein sequence ID" value="CAG9185761.1"/>
    <property type="molecule type" value="Genomic_DNA"/>
</dbReference>
<accession>A0ABM8XZF4</accession>
<reference evidence="1 2" key="1">
    <citation type="submission" date="2021-08" db="EMBL/GenBank/DDBJ databases">
        <authorList>
            <person name="Peeters C."/>
        </authorList>
    </citation>
    <scope>NUCLEOTIDE SEQUENCE [LARGE SCALE GENOMIC DNA]</scope>
    <source>
        <strain evidence="1 2">LMG 32289</strain>
    </source>
</reference>
<name>A0ABM8XZF4_9BURK</name>
<dbReference type="RefSeq" id="WP_223995102.1">
    <property type="nucleotide sequence ID" value="NZ_CAJZAG010000015.1"/>
</dbReference>